<evidence type="ECO:0000256" key="4">
    <source>
        <dbReference type="ARBA" id="ARBA00022737"/>
    </source>
</evidence>
<dbReference type="Gene3D" id="1.10.533.10">
    <property type="entry name" value="Death Domain, Fas"/>
    <property type="match status" value="1"/>
</dbReference>
<dbReference type="PANTHER" id="PTHR24169">
    <property type="entry name" value="NUCLEAR FACTOR NF-KAPPA-B PROTEIN"/>
    <property type="match status" value="1"/>
</dbReference>
<proteinExistence type="predicted"/>
<dbReference type="PANTHER" id="PTHR24169:SF21">
    <property type="entry name" value="NUCLEAR FACTOR NF-KAPPA-B P100 SUBUNIT"/>
    <property type="match status" value="1"/>
</dbReference>
<keyword evidence="9" id="KW-0804">Transcription</keyword>
<dbReference type="SUPFAM" id="SSF47986">
    <property type="entry name" value="DEATH domain"/>
    <property type="match status" value="1"/>
</dbReference>
<feature type="repeat" description="ANK" evidence="11">
    <location>
        <begin position="1104"/>
        <end position="1136"/>
    </location>
</feature>
<dbReference type="GO" id="GO:0007165">
    <property type="term" value="P:signal transduction"/>
    <property type="evidence" value="ECO:0007669"/>
    <property type="project" value="InterPro"/>
</dbReference>
<dbReference type="SMART" id="SM00429">
    <property type="entry name" value="IPT"/>
    <property type="match status" value="1"/>
</dbReference>
<dbReference type="GO" id="GO:0005634">
    <property type="term" value="C:nucleus"/>
    <property type="evidence" value="ECO:0007669"/>
    <property type="project" value="UniProtKB-SubCell"/>
</dbReference>
<feature type="region of interest" description="Disordered" evidence="12">
    <location>
        <begin position="1384"/>
        <end position="1420"/>
    </location>
</feature>
<dbReference type="SUPFAM" id="SSF81296">
    <property type="entry name" value="E set domains"/>
    <property type="match status" value="1"/>
</dbReference>
<evidence type="ECO:0000313" key="14">
    <source>
        <dbReference type="EMBL" id="KAG2463035.1"/>
    </source>
</evidence>
<feature type="compositionally biased region" description="Polar residues" evidence="12">
    <location>
        <begin position="85"/>
        <end position="95"/>
    </location>
</feature>
<dbReference type="PROSITE" id="PS50297">
    <property type="entry name" value="ANK_REP_REGION"/>
    <property type="match status" value="4"/>
</dbReference>
<dbReference type="InterPro" id="IPR000488">
    <property type="entry name" value="Death_dom"/>
</dbReference>
<evidence type="ECO:0000256" key="12">
    <source>
        <dbReference type="SAM" id="MobiDB-lite"/>
    </source>
</evidence>
<dbReference type="GO" id="GO:0000981">
    <property type="term" value="F:DNA-binding transcription factor activity, RNA polymerase II-specific"/>
    <property type="evidence" value="ECO:0007669"/>
    <property type="project" value="TreeGrafter"/>
</dbReference>
<keyword evidence="7" id="KW-0238">DNA-binding</keyword>
<dbReference type="PROSITE" id="PS50088">
    <property type="entry name" value="ANK_REPEAT"/>
    <property type="match status" value="4"/>
</dbReference>
<comment type="subcellular location">
    <subcellularLocation>
        <location evidence="2">Cytoplasm</location>
    </subcellularLocation>
    <subcellularLocation>
        <location evidence="1">Nucleus</location>
    </subcellularLocation>
</comment>
<dbReference type="Pfam" id="PF21669">
    <property type="entry name" value="SHLD2_OB1"/>
    <property type="match status" value="1"/>
</dbReference>
<dbReference type="Pfam" id="PF00023">
    <property type="entry name" value="Ank"/>
    <property type="match status" value="1"/>
</dbReference>
<evidence type="ECO:0000313" key="15">
    <source>
        <dbReference type="Proteomes" id="UP000886611"/>
    </source>
</evidence>
<dbReference type="SUPFAM" id="SSF48403">
    <property type="entry name" value="Ankyrin repeat"/>
    <property type="match status" value="1"/>
</dbReference>
<keyword evidence="10" id="KW-0539">Nucleus</keyword>
<dbReference type="GO" id="GO:0005737">
    <property type="term" value="C:cytoplasm"/>
    <property type="evidence" value="ECO:0007669"/>
    <property type="project" value="UniProtKB-SubCell"/>
</dbReference>
<dbReference type="InterPro" id="IPR002909">
    <property type="entry name" value="IPT_dom"/>
</dbReference>
<feature type="repeat" description="ANK" evidence="11">
    <location>
        <begin position="1172"/>
        <end position="1204"/>
    </location>
</feature>
<dbReference type="InterPro" id="IPR014756">
    <property type="entry name" value="Ig_E-set"/>
</dbReference>
<dbReference type="Pfam" id="PF15793">
    <property type="entry name" value="SHLD2_C"/>
    <property type="match status" value="1"/>
</dbReference>
<dbReference type="InterPro" id="IPR030492">
    <property type="entry name" value="RHD_CS"/>
</dbReference>
<feature type="compositionally biased region" description="Polar residues" evidence="12">
    <location>
        <begin position="1384"/>
        <end position="1404"/>
    </location>
</feature>
<dbReference type="Gene3D" id="2.60.40.340">
    <property type="entry name" value="Rel homology domain (RHD), DNA-binding domain"/>
    <property type="match status" value="1"/>
</dbReference>
<dbReference type="InterPro" id="IPR013783">
    <property type="entry name" value="Ig-like_fold"/>
</dbReference>
<dbReference type="Pfam" id="PF12796">
    <property type="entry name" value="Ank_2"/>
    <property type="match status" value="2"/>
</dbReference>
<evidence type="ECO:0000256" key="7">
    <source>
        <dbReference type="ARBA" id="ARBA00023125"/>
    </source>
</evidence>
<feature type="compositionally biased region" description="Acidic residues" evidence="12">
    <location>
        <begin position="1213"/>
        <end position="1222"/>
    </location>
</feature>
<reference evidence="14 15" key="1">
    <citation type="journal article" date="2021" name="Cell">
        <title>Tracing the genetic footprints of vertebrate landing in non-teleost ray-finned fishes.</title>
        <authorList>
            <person name="Bi X."/>
            <person name="Wang K."/>
            <person name="Yang L."/>
            <person name="Pan H."/>
            <person name="Jiang H."/>
            <person name="Wei Q."/>
            <person name="Fang M."/>
            <person name="Yu H."/>
            <person name="Zhu C."/>
            <person name="Cai Y."/>
            <person name="He Y."/>
            <person name="Gan X."/>
            <person name="Zeng H."/>
            <person name="Yu D."/>
            <person name="Zhu Y."/>
            <person name="Jiang H."/>
            <person name="Qiu Q."/>
            <person name="Yang H."/>
            <person name="Zhang Y.E."/>
            <person name="Wang W."/>
            <person name="Zhu M."/>
            <person name="He S."/>
            <person name="Zhang G."/>
        </authorList>
    </citation>
    <scope>NUCLEOTIDE SEQUENCE [LARGE SCALE GENOMIC DNA]</scope>
    <source>
        <strain evidence="14">Bchr_013</strain>
    </source>
</reference>
<dbReference type="InterPro" id="IPR032397">
    <property type="entry name" value="RHD_dimer"/>
</dbReference>
<dbReference type="Pfam" id="PF16179">
    <property type="entry name" value="RHD_dimer"/>
    <property type="match status" value="1"/>
</dbReference>
<keyword evidence="15" id="KW-1185">Reference proteome</keyword>
<dbReference type="InterPro" id="IPR011539">
    <property type="entry name" value="RHD_DNA_bind_dom"/>
</dbReference>
<feature type="repeat" description="ANK" evidence="11">
    <location>
        <begin position="1033"/>
        <end position="1065"/>
    </location>
</feature>
<dbReference type="InterPro" id="IPR031589">
    <property type="entry name" value="SHLD2_C"/>
</dbReference>
<dbReference type="PROSITE" id="PS50254">
    <property type="entry name" value="REL_2"/>
    <property type="match status" value="1"/>
</dbReference>
<evidence type="ECO:0000259" key="13">
    <source>
        <dbReference type="PROSITE" id="PS50254"/>
    </source>
</evidence>
<dbReference type="Pfam" id="PF00554">
    <property type="entry name" value="RHD_DNA_bind"/>
    <property type="match status" value="1"/>
</dbReference>
<dbReference type="InterPro" id="IPR002110">
    <property type="entry name" value="Ankyrin_rpt"/>
</dbReference>
<comment type="caution">
    <text evidence="14">The sequence shown here is derived from an EMBL/GenBank/DDBJ whole genome shotgun (WGS) entry which is preliminary data.</text>
</comment>
<keyword evidence="5" id="KW-0805">Transcription regulation</keyword>
<feature type="region of interest" description="Disordered" evidence="12">
    <location>
        <begin position="1241"/>
        <end position="1267"/>
    </location>
</feature>
<evidence type="ECO:0000256" key="11">
    <source>
        <dbReference type="PROSITE-ProRule" id="PRU00023"/>
    </source>
</evidence>
<dbReference type="InterPro" id="IPR000451">
    <property type="entry name" value="NFkB/Dor"/>
</dbReference>
<dbReference type="InterPro" id="IPR049507">
    <property type="entry name" value="SHLD2_OB1"/>
</dbReference>
<feature type="compositionally biased region" description="Polar residues" evidence="12">
    <location>
        <begin position="1245"/>
        <end position="1255"/>
    </location>
</feature>
<keyword evidence="3" id="KW-0963">Cytoplasm</keyword>
<feature type="region of interest" description="Disordered" evidence="12">
    <location>
        <begin position="85"/>
        <end position="115"/>
    </location>
</feature>
<evidence type="ECO:0000256" key="1">
    <source>
        <dbReference type="ARBA" id="ARBA00004123"/>
    </source>
</evidence>
<evidence type="ECO:0000256" key="2">
    <source>
        <dbReference type="ARBA" id="ARBA00004496"/>
    </source>
</evidence>
<dbReference type="PRINTS" id="PR00057">
    <property type="entry name" value="NFKBTNSCPFCT"/>
</dbReference>
<feature type="compositionally biased region" description="Basic and acidic residues" evidence="12">
    <location>
        <begin position="96"/>
        <end position="115"/>
    </location>
</feature>
<keyword evidence="6 11" id="KW-0040">ANK repeat</keyword>
<dbReference type="Gene3D" id="1.25.40.20">
    <property type="entry name" value="Ankyrin repeat-containing domain"/>
    <property type="match status" value="1"/>
</dbReference>
<gene>
    <name evidence="14" type="primary">Nfkb2</name>
    <name evidence="14" type="ORF">GTO96_0001338</name>
</gene>
<evidence type="ECO:0000256" key="9">
    <source>
        <dbReference type="ARBA" id="ARBA00023163"/>
    </source>
</evidence>
<accession>A0A8X7X6M5</accession>
<evidence type="ECO:0000256" key="6">
    <source>
        <dbReference type="ARBA" id="ARBA00023043"/>
    </source>
</evidence>
<keyword evidence="8" id="KW-0010">Activator</keyword>
<protein>
    <submittedName>
        <fullName evidence="14">NFKB2 factor</fullName>
    </submittedName>
</protein>
<dbReference type="Gene3D" id="2.60.40.10">
    <property type="entry name" value="Immunoglobulins"/>
    <property type="match status" value="1"/>
</dbReference>
<dbReference type="EMBL" id="JAATIS010004040">
    <property type="protein sequence ID" value="KAG2463035.1"/>
    <property type="molecule type" value="Genomic_DNA"/>
</dbReference>
<feature type="region of interest" description="Disordered" evidence="12">
    <location>
        <begin position="1466"/>
        <end position="1498"/>
    </location>
</feature>
<feature type="non-terminal residue" evidence="14">
    <location>
        <position position="1"/>
    </location>
</feature>
<dbReference type="InterPro" id="IPR011029">
    <property type="entry name" value="DEATH-like_dom_sf"/>
</dbReference>
<evidence type="ECO:0000256" key="8">
    <source>
        <dbReference type="ARBA" id="ARBA00023159"/>
    </source>
</evidence>
<evidence type="ECO:0000256" key="10">
    <source>
        <dbReference type="ARBA" id="ARBA00023242"/>
    </source>
</evidence>
<feature type="non-terminal residue" evidence="14">
    <location>
        <position position="1574"/>
    </location>
</feature>
<feature type="repeat" description="ANK" evidence="11">
    <location>
        <begin position="994"/>
        <end position="1016"/>
    </location>
</feature>
<dbReference type="GO" id="GO:0000978">
    <property type="term" value="F:RNA polymerase II cis-regulatory region sequence-specific DNA binding"/>
    <property type="evidence" value="ECO:0007669"/>
    <property type="project" value="TreeGrafter"/>
</dbReference>
<sequence>MGDKPKIHIFLGAPVISEGALVTEKIGGDFLENWNTINLSCHKGKLCLPAGDSTNVELVDRSQHTTERDHLKQVNIEYCPNLSPVSKQSKRTVQSNEEKGIVSDPHTHDQSDSRSKCSLVCKKQSDHSVENEYLDTCFPREGTRAQVDRNACNPGLSVNSEFLSVWASSQAIFLKRQPNSQLEIDKNSGDIIYQCQVPDVAVAVSEESSPELYSPQPSQDLNQAGNHIATRDIAYVKDNCQNTECTDYFSKGQEEGGLVIEASLGGLLCSQSDSFVDAKQPSSTSKPPALPLRKKFKRSPTSERTVKRIKQPPSVTVMPLKKCVNKGVPYHIFGMVLSPCHLKEVKAKSRLASGSAIPLAGIVVTDPSGAEMKVLLWRVSAFWALTVYPGDAVLITDLTVQEDRWRDEVVLQSKPVSKLLNLGHVFTVHPQQLPDFIESTMLTELQNYASKKYKHLLSIPTRIPQTPDTIQHVRLAKLRQDTLVHALLRVIHSSVLTDLVWDFRILMVRWGSLTRNLELHTTPWSSCEPLFPDDKRTLEFRSWGCPQQSAKEMDLCTLLSENYSGEVKLRAHIASLCFPGPDAGNVRLLVNFDTARWMTADSLSNITFTGCGRCCAELMADSNGIYRLCYPCLPFTGVKQYYRPAELSVTDGERMVLLQVPSSLVQKIFLNIPPEKLLTAVVKSFIMAPKRSAPVTASGAVPKRKRKMLTIAEKRGFRFRYECEGPSHGGLPGASSEKNKKTYPTVKICNHTGLAMVEVQLVTNFEPPRVHAHSLVGKQCNESGVCRMKVGPNDLTAQFNNLGILHVTKKGVHEVLRRRLREERLRCRSKDMPLSEREEQQIVEEARELGRIMDLNVVRLKFTAYLQDSEGNFTRALKPVISNPIYDSKSPNASNLKISRMDKTAGSACGGDEVFLLCDKVQKDDIEVRFYEDDEGGWEAYGDFAPTDVHKQFSARAMHVARQTGRALLDYATTGDARMLLAVQRQLCAVQDENGDSPLHLAIIHQQVSVIEQLVQVIVSIPGQRILNFTNNLLQTPLHLAVITRQHKVVEFLLKAGADPTLLDRFGNSVLHLAAPMGDEQMLSILLSHLKHQNVNLLNSPDYSGLYPIHLAVRKGGEKCLRLLLEYGANVDAMERKSGCTALHLAVQKNLLSAACSLATEFKADVNICNFGGNTPLHLAASLGSPTFCSMLIAAGAEKHLENDEPISLSSSSDEDEEEADMSGENMLETKQKELEARIDEMQISERQNTKASSNPRKRPFRGHTPYDLAKTKKVRDILAGTKTQPMQRLKQTEHPETGKHAALDSQTLSELCRILTKDNVSLKQLAEKLGMLTLADLYKECPTPCKSLLESFQFAGGQVEVLVVALESLGLNEGARLLRQAEQKNTQSNTDMTVDSGYGSQSIGEPDKPKINESNWDTPDQNETLWRSCLQDRKSVDMSEGQDLNSVLQGMSAQIQSLQREQAATKRELEETKSRLATAETVRPDPPRPAPPPLVPLSEADDIESYLGIFERTATRNQWQRSEWPSILAPYLKGTAQRAYYDLPEEEAVNYDLLKPEILARYSITPGQQASEW</sequence>
<dbReference type="SUPFAM" id="SSF49417">
    <property type="entry name" value="p53-like transcription factors"/>
    <property type="match status" value="1"/>
</dbReference>
<dbReference type="PROSITE" id="PS01204">
    <property type="entry name" value="REL_1"/>
    <property type="match status" value="1"/>
</dbReference>
<dbReference type="FunFam" id="2.60.40.340:FF:000004">
    <property type="entry name" value="Nuclear factor NF-kappa-B p105 subunit isoform 1"/>
    <property type="match status" value="1"/>
</dbReference>
<name>A0A8X7X6M5_POLSE</name>
<dbReference type="InterPro" id="IPR008967">
    <property type="entry name" value="p53-like_TF_DNA-bd_sf"/>
</dbReference>
<feature type="domain" description="RHD" evidence="13">
    <location>
        <begin position="713"/>
        <end position="892"/>
    </location>
</feature>
<dbReference type="SMART" id="SM00248">
    <property type="entry name" value="ANK"/>
    <property type="match status" value="6"/>
</dbReference>
<organism evidence="14 15">
    <name type="scientific">Polypterus senegalus</name>
    <name type="common">Senegal bichir</name>
    <dbReference type="NCBI Taxonomy" id="55291"/>
    <lineage>
        <taxon>Eukaryota</taxon>
        <taxon>Metazoa</taxon>
        <taxon>Chordata</taxon>
        <taxon>Craniata</taxon>
        <taxon>Vertebrata</taxon>
        <taxon>Euteleostomi</taxon>
        <taxon>Actinopterygii</taxon>
        <taxon>Polypteriformes</taxon>
        <taxon>Polypteridae</taxon>
        <taxon>Polypterus</taxon>
    </lineage>
</organism>
<feature type="region of interest" description="Disordered" evidence="12">
    <location>
        <begin position="1203"/>
        <end position="1227"/>
    </location>
</feature>
<evidence type="ECO:0000256" key="3">
    <source>
        <dbReference type="ARBA" id="ARBA00022490"/>
    </source>
</evidence>
<dbReference type="InterPro" id="IPR036770">
    <property type="entry name" value="Ankyrin_rpt-contain_sf"/>
</dbReference>
<dbReference type="Proteomes" id="UP000886611">
    <property type="component" value="Unassembled WGS sequence"/>
</dbReference>
<keyword evidence="4" id="KW-0677">Repeat</keyword>
<dbReference type="InterPro" id="IPR037059">
    <property type="entry name" value="RHD_DNA_bind_dom_sf"/>
</dbReference>
<evidence type="ECO:0000256" key="5">
    <source>
        <dbReference type="ARBA" id="ARBA00023015"/>
    </source>
</evidence>
<dbReference type="SMART" id="SM00005">
    <property type="entry name" value="DEATH"/>
    <property type="match status" value="1"/>
</dbReference>
<feature type="compositionally biased region" description="Basic and acidic residues" evidence="12">
    <location>
        <begin position="1466"/>
        <end position="1475"/>
    </location>
</feature>